<reference evidence="3 4" key="1">
    <citation type="submission" date="2019-05" db="EMBL/GenBank/DDBJ databases">
        <title>Hymenobacter edaphi sp. nov., isolated from abandoned arsenic-contaminated farmland soil.</title>
        <authorList>
            <person name="Nie L."/>
        </authorList>
    </citation>
    <scope>NUCLEOTIDE SEQUENCE [LARGE SCALE GENOMIC DNA]</scope>
    <source>
        <strain evidence="3 4">1-3-3-8</strain>
    </source>
</reference>
<keyword evidence="4" id="KW-1185">Reference proteome</keyword>
<feature type="domain" description="Fibronectin type-III" evidence="2">
    <location>
        <begin position="221"/>
        <end position="309"/>
    </location>
</feature>
<dbReference type="SUPFAM" id="SSF49265">
    <property type="entry name" value="Fibronectin type III"/>
    <property type="match status" value="1"/>
</dbReference>
<organism evidence="3 4">
    <name type="scientific">Hymenobacter jeollabukensis</name>
    <dbReference type="NCBI Taxonomy" id="2025313"/>
    <lineage>
        <taxon>Bacteria</taxon>
        <taxon>Pseudomonadati</taxon>
        <taxon>Bacteroidota</taxon>
        <taxon>Cytophagia</taxon>
        <taxon>Cytophagales</taxon>
        <taxon>Hymenobacteraceae</taxon>
        <taxon>Hymenobacter</taxon>
    </lineage>
</organism>
<evidence type="ECO:0000259" key="2">
    <source>
        <dbReference type="PROSITE" id="PS50853"/>
    </source>
</evidence>
<dbReference type="InterPro" id="IPR013783">
    <property type="entry name" value="Ig-like_fold"/>
</dbReference>
<dbReference type="InterPro" id="IPR003961">
    <property type="entry name" value="FN3_dom"/>
</dbReference>
<protein>
    <submittedName>
        <fullName evidence="3">T9SS type A sorting domain-containing protein</fullName>
    </submittedName>
</protein>
<sequence>MSTKLYSRSASLRRKLQGALAALAISAGLAPAAMAQVVVPAGNPNSFVSRYPFGTYYGYERSAMIYTAGEIGSSGNITQIGFYTASVSTPGNAPTKIYIKTTTASSFAAATTVAAEEAGATLVYDATIPASSFTANSWVNVPLTTPFAYNGTSNLEVIVETNATGAGNEDATSKRFRMTELGVNRFQIWATDNAAPTTAGTLATPRPNIQLTGLTAPNCAGPTAPVVSGITTTAASVAFTPATGATNYTVTYTPQGGTATTVTPAPTASPISLSGLTPGTAYTVTIASNCAGSTTSQQTTIGFTTLANAPANDNCAGAVLLTAAATCTTTNGTVSGATQSQAPSTCSQATSSTALDVWYRFVATGTSHVVTVAGGFDGVLEGFSGACGTLTSLGCIDAIGNGETLTLTGLTSGSTYYVRYYAFEDSSLPQPTNGAFTICVTNPATSTGPANDNPTGAIALTIGATCTPVNGTNTGATTTTVNGYVNGTNPNTACGIAVSPKDVWYKFTTAASGAGSTAVRIQVTGAPAGYLRLFSSPGGAATGPFTEIACASGRANNTVSEPLVAYGLTPNTTYYVFVAGFGSTDTQGAFTICATSLPDNDAAVQAIYTLGKTPAGSPVTVQAVIRNAGGSPISSVPVSLTVAGVTTFTNAQLTGTIAPGTAATVTFTAYTPATAGNNTITVSLLADDVASNNTLTFAQVVTTNVLSYANNTAFDPQLSVGFGITSTAAFVARFTTAEARTLTAVTAGLGGVASGGVNPTVGNTVYGVAYSSTGALLGRTPNYVVTTADIGTRKTFTFATPISLAAGTTFHVGMVQTPPVDAATRYFPMATLPQSPTQPGTFFTVAAAGGTLTDAAASNLGIFVIEALADRVTGTSAALNRAISLYPNPSTNGEVTLSVQNAKAQNGLEVQIINTLGQTVYTKGQLRDNFENKLNLSHLAAGMYTLKVKSGDEYTIRQLSLTK</sequence>
<feature type="chain" id="PRO_5024364248" evidence="1">
    <location>
        <begin position="36"/>
        <end position="963"/>
    </location>
</feature>
<dbReference type="Pfam" id="PF23759">
    <property type="entry name" value="GBD_T9SS_assoc"/>
    <property type="match status" value="1"/>
</dbReference>
<dbReference type="Pfam" id="PF00041">
    <property type="entry name" value="fn3"/>
    <property type="match status" value="1"/>
</dbReference>
<dbReference type="InterPro" id="IPR026444">
    <property type="entry name" value="Secre_tail"/>
</dbReference>
<dbReference type="Proteomes" id="UP000305517">
    <property type="component" value="Unassembled WGS sequence"/>
</dbReference>
<dbReference type="PROSITE" id="PS50853">
    <property type="entry name" value="FN3"/>
    <property type="match status" value="1"/>
</dbReference>
<dbReference type="NCBIfam" id="TIGR04183">
    <property type="entry name" value="Por_Secre_tail"/>
    <property type="match status" value="1"/>
</dbReference>
<dbReference type="Pfam" id="PF18962">
    <property type="entry name" value="Por_Secre_tail"/>
    <property type="match status" value="1"/>
</dbReference>
<dbReference type="OrthoDB" id="869215at2"/>
<evidence type="ECO:0000313" key="4">
    <source>
        <dbReference type="Proteomes" id="UP000305517"/>
    </source>
</evidence>
<dbReference type="InterPro" id="IPR056600">
    <property type="entry name" value="GBD_T9SS_assoc"/>
</dbReference>
<dbReference type="RefSeq" id="WP_138076316.1">
    <property type="nucleotide sequence ID" value="NZ_VAJM01000003.1"/>
</dbReference>
<dbReference type="InterPro" id="IPR036116">
    <property type="entry name" value="FN3_sf"/>
</dbReference>
<dbReference type="EMBL" id="VAJM01000003">
    <property type="protein sequence ID" value="TLM93888.1"/>
    <property type="molecule type" value="Genomic_DNA"/>
</dbReference>
<dbReference type="CDD" id="cd00063">
    <property type="entry name" value="FN3"/>
    <property type="match status" value="1"/>
</dbReference>
<proteinExistence type="predicted"/>
<dbReference type="AlphaFoldDB" id="A0A5R8WSR5"/>
<dbReference type="Gene3D" id="2.60.40.10">
    <property type="entry name" value="Immunoglobulins"/>
    <property type="match status" value="2"/>
</dbReference>
<keyword evidence="1" id="KW-0732">Signal</keyword>
<name>A0A5R8WSR5_9BACT</name>
<dbReference type="SMART" id="SM00060">
    <property type="entry name" value="FN3"/>
    <property type="match status" value="2"/>
</dbReference>
<evidence type="ECO:0000313" key="3">
    <source>
        <dbReference type="EMBL" id="TLM93888.1"/>
    </source>
</evidence>
<gene>
    <name evidence="3" type="ORF">FDY95_07580</name>
</gene>
<evidence type="ECO:0000256" key="1">
    <source>
        <dbReference type="SAM" id="SignalP"/>
    </source>
</evidence>
<comment type="caution">
    <text evidence="3">The sequence shown here is derived from an EMBL/GenBank/DDBJ whole genome shotgun (WGS) entry which is preliminary data.</text>
</comment>
<accession>A0A5R8WSR5</accession>
<feature type="signal peptide" evidence="1">
    <location>
        <begin position="1"/>
        <end position="35"/>
    </location>
</feature>